<dbReference type="EMBL" id="LUEZ02000119">
    <property type="protein sequence ID" value="RDB17026.1"/>
    <property type="molecule type" value="Genomic_DNA"/>
</dbReference>
<keyword evidence="2" id="KW-1185">Reference proteome</keyword>
<dbReference type="InParanoid" id="A0A369JDU8"/>
<sequence>MYLQLKIWYLSFATLLMVRRRPLTARQRASLFDWDISKTGNVGPPRLGTWQFMAIRLLQYTDERRAPSL</sequence>
<dbReference type="Proteomes" id="UP000076154">
    <property type="component" value="Unassembled WGS sequence"/>
</dbReference>
<gene>
    <name evidence="1" type="ORF">Hypma_002020</name>
</gene>
<organism evidence="1 2">
    <name type="scientific">Hypsizygus marmoreus</name>
    <name type="common">White beech mushroom</name>
    <name type="synonym">Agaricus marmoreus</name>
    <dbReference type="NCBI Taxonomy" id="39966"/>
    <lineage>
        <taxon>Eukaryota</taxon>
        <taxon>Fungi</taxon>
        <taxon>Dikarya</taxon>
        <taxon>Basidiomycota</taxon>
        <taxon>Agaricomycotina</taxon>
        <taxon>Agaricomycetes</taxon>
        <taxon>Agaricomycetidae</taxon>
        <taxon>Agaricales</taxon>
        <taxon>Tricholomatineae</taxon>
        <taxon>Lyophyllaceae</taxon>
        <taxon>Hypsizygus</taxon>
    </lineage>
</organism>
<reference evidence="1" key="1">
    <citation type="submission" date="2018-04" db="EMBL/GenBank/DDBJ databases">
        <title>Whole genome sequencing of Hypsizygus marmoreus.</title>
        <authorList>
            <person name="Choi I.-G."/>
            <person name="Min B."/>
            <person name="Kim J.-G."/>
            <person name="Kim S."/>
            <person name="Oh Y.-L."/>
            <person name="Kong W.-S."/>
            <person name="Park H."/>
            <person name="Jeong J."/>
            <person name="Song E.-S."/>
        </authorList>
    </citation>
    <scope>NUCLEOTIDE SEQUENCE [LARGE SCALE GENOMIC DNA]</scope>
    <source>
        <strain evidence="1">51987-8</strain>
    </source>
</reference>
<comment type="caution">
    <text evidence="1">The sequence shown here is derived from an EMBL/GenBank/DDBJ whole genome shotgun (WGS) entry which is preliminary data.</text>
</comment>
<proteinExistence type="predicted"/>
<name>A0A369JDU8_HYPMA</name>
<evidence type="ECO:0000313" key="1">
    <source>
        <dbReference type="EMBL" id="RDB17026.1"/>
    </source>
</evidence>
<dbReference type="AlphaFoldDB" id="A0A369JDU8"/>
<evidence type="ECO:0000313" key="2">
    <source>
        <dbReference type="Proteomes" id="UP000076154"/>
    </source>
</evidence>
<accession>A0A369JDU8</accession>
<protein>
    <submittedName>
        <fullName evidence="1">Uncharacterized protein</fullName>
    </submittedName>
</protein>